<keyword evidence="4 8" id="KW-0479">Metal-binding</keyword>
<evidence type="ECO:0000256" key="5">
    <source>
        <dbReference type="ARBA" id="ARBA00023002"/>
    </source>
</evidence>
<evidence type="ECO:0000256" key="2">
    <source>
        <dbReference type="ARBA" id="ARBA00010617"/>
    </source>
</evidence>
<dbReference type="GO" id="GO:0016705">
    <property type="term" value="F:oxidoreductase activity, acting on paired donors, with incorporation or reduction of molecular oxygen"/>
    <property type="evidence" value="ECO:0007669"/>
    <property type="project" value="InterPro"/>
</dbReference>
<dbReference type="InterPro" id="IPR017972">
    <property type="entry name" value="Cyt_P450_CS"/>
</dbReference>
<dbReference type="Proteomes" id="UP000780801">
    <property type="component" value="Unassembled WGS sequence"/>
</dbReference>
<evidence type="ECO:0000256" key="7">
    <source>
        <dbReference type="ARBA" id="ARBA00023033"/>
    </source>
</evidence>
<sequence>MSSAISTTSLSALFQVIKARFLQGTRTRPQRVKFFAFLSLVLLLLKYPNRAIGTRARPDLKAISWKGAPLIGNTITVLKNRNKFLQALVEGFESVEGNTMATTILGLGQIIAINDNILLEHILKTNFENYEKGFIINSLLSQVLGNGIFNSDGTLWKMHRKTASHVFSTKIYRSLIEGTFTDHSHHLCTVLERAADSGVAVDLQALFLRMTLDAFAQLSFGLDINSLGKDGRDPFGTAFDFAVVSTDERFMNPLWRITERLTSRASQMRKAVAVIDSYAFEAIRRRRGETTEEALIRQGPAGPQALSWMYYEVMVNPAVEKNLWQEVDHLDEKATYEMLTKDMRYTHAVFQEALRLYPPVPRNLKTAVADDVLPNGIQVKAGDRIMFSTYAIGRNKEVWGPQAPEFLPERWFEGTTAEVEKGDLKNSTFDEPHVWPKVRKESQYKFSSFNAGPRICLGQTFATLEALTVIKMVSSRFQLVLVPGQAPPEPVPSLTLPMKNPLLVNVVRRK</sequence>
<evidence type="ECO:0000256" key="8">
    <source>
        <dbReference type="PIRSR" id="PIRSR602402-1"/>
    </source>
</evidence>
<dbReference type="InterPro" id="IPR036396">
    <property type="entry name" value="Cyt_P450_sf"/>
</dbReference>
<dbReference type="InterPro" id="IPR002402">
    <property type="entry name" value="Cyt_P450_E_grp-II"/>
</dbReference>
<evidence type="ECO:0000256" key="4">
    <source>
        <dbReference type="ARBA" id="ARBA00022723"/>
    </source>
</evidence>
<dbReference type="SUPFAM" id="SSF48264">
    <property type="entry name" value="Cytochrome P450"/>
    <property type="match status" value="1"/>
</dbReference>
<comment type="caution">
    <text evidence="10">The sequence shown here is derived from an EMBL/GenBank/DDBJ whole genome shotgun (WGS) entry which is preliminary data.</text>
</comment>
<dbReference type="GO" id="GO:0006629">
    <property type="term" value="P:lipid metabolic process"/>
    <property type="evidence" value="ECO:0007669"/>
    <property type="project" value="UniProtKB-ARBA"/>
</dbReference>
<dbReference type="GO" id="GO:0004497">
    <property type="term" value="F:monooxygenase activity"/>
    <property type="evidence" value="ECO:0007669"/>
    <property type="project" value="UniProtKB-KW"/>
</dbReference>
<keyword evidence="5 9" id="KW-0560">Oxidoreductase</keyword>
<comment type="similarity">
    <text evidence="2 9">Belongs to the cytochrome P450 family.</text>
</comment>
<dbReference type="PROSITE" id="PS00086">
    <property type="entry name" value="CYTOCHROME_P450"/>
    <property type="match status" value="1"/>
</dbReference>
<evidence type="ECO:0008006" key="12">
    <source>
        <dbReference type="Google" id="ProtNLM"/>
    </source>
</evidence>
<proteinExistence type="inferred from homology"/>
<evidence type="ECO:0000256" key="6">
    <source>
        <dbReference type="ARBA" id="ARBA00023004"/>
    </source>
</evidence>
<dbReference type="EMBL" id="JAABOA010000335">
    <property type="protein sequence ID" value="KAF9584757.1"/>
    <property type="molecule type" value="Genomic_DNA"/>
</dbReference>
<keyword evidence="11" id="KW-1185">Reference proteome</keyword>
<evidence type="ECO:0000256" key="3">
    <source>
        <dbReference type="ARBA" id="ARBA00022617"/>
    </source>
</evidence>
<keyword evidence="6 8" id="KW-0408">Iron</keyword>
<dbReference type="PRINTS" id="PR00464">
    <property type="entry name" value="EP450II"/>
</dbReference>
<dbReference type="AlphaFoldDB" id="A0A9P6KHC5"/>
<evidence type="ECO:0000313" key="11">
    <source>
        <dbReference type="Proteomes" id="UP000780801"/>
    </source>
</evidence>
<dbReference type="Pfam" id="PF00067">
    <property type="entry name" value="p450"/>
    <property type="match status" value="2"/>
</dbReference>
<keyword evidence="7 9" id="KW-0503">Monooxygenase</keyword>
<protein>
    <recommendedName>
        <fullName evidence="12">Cytochrome P450</fullName>
    </recommendedName>
</protein>
<feature type="binding site" description="axial binding residue" evidence="8">
    <location>
        <position position="456"/>
    </location>
    <ligand>
        <name>heme</name>
        <dbReference type="ChEBI" id="CHEBI:30413"/>
    </ligand>
    <ligandPart>
        <name>Fe</name>
        <dbReference type="ChEBI" id="CHEBI:18248"/>
    </ligandPart>
</feature>
<dbReference type="InterPro" id="IPR001128">
    <property type="entry name" value="Cyt_P450"/>
</dbReference>
<dbReference type="PANTHER" id="PTHR24296">
    <property type="entry name" value="CYTOCHROME P450"/>
    <property type="match status" value="1"/>
</dbReference>
<dbReference type="PRINTS" id="PR00385">
    <property type="entry name" value="P450"/>
</dbReference>
<gene>
    <name evidence="10" type="ORF">BGW38_005284</name>
</gene>
<dbReference type="OrthoDB" id="1470350at2759"/>
<name>A0A9P6KHC5_9FUNG</name>
<dbReference type="Gene3D" id="1.10.630.10">
    <property type="entry name" value="Cytochrome P450"/>
    <property type="match status" value="2"/>
</dbReference>
<organism evidence="10 11">
    <name type="scientific">Lunasporangiospora selenospora</name>
    <dbReference type="NCBI Taxonomy" id="979761"/>
    <lineage>
        <taxon>Eukaryota</taxon>
        <taxon>Fungi</taxon>
        <taxon>Fungi incertae sedis</taxon>
        <taxon>Mucoromycota</taxon>
        <taxon>Mortierellomycotina</taxon>
        <taxon>Mortierellomycetes</taxon>
        <taxon>Mortierellales</taxon>
        <taxon>Mortierellaceae</taxon>
        <taxon>Lunasporangiospora</taxon>
    </lineage>
</organism>
<dbReference type="GO" id="GO:0005506">
    <property type="term" value="F:iron ion binding"/>
    <property type="evidence" value="ECO:0007669"/>
    <property type="project" value="InterPro"/>
</dbReference>
<accession>A0A9P6KHC5</accession>
<keyword evidence="3 8" id="KW-0349">Heme</keyword>
<reference evidence="10" key="1">
    <citation type="journal article" date="2020" name="Fungal Divers.">
        <title>Resolving the Mortierellaceae phylogeny through synthesis of multi-gene phylogenetics and phylogenomics.</title>
        <authorList>
            <person name="Vandepol N."/>
            <person name="Liber J."/>
            <person name="Desiro A."/>
            <person name="Na H."/>
            <person name="Kennedy M."/>
            <person name="Barry K."/>
            <person name="Grigoriev I.V."/>
            <person name="Miller A.N."/>
            <person name="O'Donnell K."/>
            <person name="Stajich J.E."/>
            <person name="Bonito G."/>
        </authorList>
    </citation>
    <scope>NUCLEOTIDE SEQUENCE</scope>
    <source>
        <strain evidence="10">KOD1015</strain>
    </source>
</reference>
<comment type="cofactor">
    <cofactor evidence="1 8">
        <name>heme</name>
        <dbReference type="ChEBI" id="CHEBI:30413"/>
    </cofactor>
</comment>
<evidence type="ECO:0000256" key="1">
    <source>
        <dbReference type="ARBA" id="ARBA00001971"/>
    </source>
</evidence>
<evidence type="ECO:0000256" key="9">
    <source>
        <dbReference type="RuleBase" id="RU000461"/>
    </source>
</evidence>
<evidence type="ECO:0000313" key="10">
    <source>
        <dbReference type="EMBL" id="KAF9584757.1"/>
    </source>
</evidence>
<dbReference type="GO" id="GO:0020037">
    <property type="term" value="F:heme binding"/>
    <property type="evidence" value="ECO:0007669"/>
    <property type="project" value="InterPro"/>
</dbReference>